<keyword evidence="5" id="KW-0812">Transmembrane</keyword>
<evidence type="ECO:0000259" key="7">
    <source>
        <dbReference type="PROSITE" id="PS50885"/>
    </source>
</evidence>
<feature type="domain" description="Methyl-accepting transducer" evidence="6">
    <location>
        <begin position="271"/>
        <end position="500"/>
    </location>
</feature>
<evidence type="ECO:0000256" key="1">
    <source>
        <dbReference type="ARBA" id="ARBA00022481"/>
    </source>
</evidence>
<dbReference type="SMART" id="SM00283">
    <property type="entry name" value="MA"/>
    <property type="match status" value="1"/>
</dbReference>
<dbReference type="RefSeq" id="WP_259034680.1">
    <property type="nucleotide sequence ID" value="NZ_JAJISC010000001.1"/>
</dbReference>
<dbReference type="InterPro" id="IPR004089">
    <property type="entry name" value="MCPsignal_dom"/>
</dbReference>
<evidence type="ECO:0000313" key="8">
    <source>
        <dbReference type="EMBL" id="MCS2608188.1"/>
    </source>
</evidence>
<dbReference type="PROSITE" id="PS50111">
    <property type="entry name" value="CHEMOTAXIS_TRANSDUC_2"/>
    <property type="match status" value="1"/>
</dbReference>
<dbReference type="InterPro" id="IPR051310">
    <property type="entry name" value="MCP_chemotaxis"/>
</dbReference>
<dbReference type="Gene3D" id="1.10.287.950">
    <property type="entry name" value="Methyl-accepting chemotaxis protein"/>
    <property type="match status" value="1"/>
</dbReference>
<dbReference type="Pfam" id="PF00672">
    <property type="entry name" value="HAMP"/>
    <property type="match status" value="1"/>
</dbReference>
<dbReference type="InterPro" id="IPR003660">
    <property type="entry name" value="HAMP_dom"/>
</dbReference>
<accession>A0ABT2E9D5</accession>
<dbReference type="Proteomes" id="UP001165542">
    <property type="component" value="Unassembled WGS sequence"/>
</dbReference>
<dbReference type="CDD" id="cd06225">
    <property type="entry name" value="HAMP"/>
    <property type="match status" value="1"/>
</dbReference>
<dbReference type="InterPro" id="IPR004090">
    <property type="entry name" value="Chemotax_Me-accpt_rcpt"/>
</dbReference>
<dbReference type="SMART" id="SM00304">
    <property type="entry name" value="HAMP"/>
    <property type="match status" value="1"/>
</dbReference>
<evidence type="ECO:0000256" key="2">
    <source>
        <dbReference type="ARBA" id="ARBA00023224"/>
    </source>
</evidence>
<dbReference type="Pfam" id="PF12729">
    <property type="entry name" value="4HB_MCP_1"/>
    <property type="match status" value="1"/>
</dbReference>
<dbReference type="PANTHER" id="PTHR43531">
    <property type="entry name" value="PROTEIN ICFG"/>
    <property type="match status" value="1"/>
</dbReference>
<dbReference type="Pfam" id="PF00015">
    <property type="entry name" value="MCPsignal"/>
    <property type="match status" value="1"/>
</dbReference>
<evidence type="ECO:0000256" key="3">
    <source>
        <dbReference type="ARBA" id="ARBA00029447"/>
    </source>
</evidence>
<name>A0ABT2E9D5_9GAMM</name>
<comment type="caution">
    <text evidence="8">The sequence shown here is derived from an EMBL/GenBank/DDBJ whole genome shotgun (WGS) entry which is preliminary data.</text>
</comment>
<dbReference type="EMBL" id="JAJISC010000001">
    <property type="protein sequence ID" value="MCS2608188.1"/>
    <property type="molecule type" value="Genomic_DNA"/>
</dbReference>
<feature type="domain" description="HAMP" evidence="7">
    <location>
        <begin position="213"/>
        <end position="266"/>
    </location>
</feature>
<keyword evidence="1" id="KW-0488">Methylation</keyword>
<keyword evidence="9" id="KW-1185">Reference proteome</keyword>
<dbReference type="PROSITE" id="PS50885">
    <property type="entry name" value="HAMP"/>
    <property type="match status" value="1"/>
</dbReference>
<dbReference type="SUPFAM" id="SSF58104">
    <property type="entry name" value="Methyl-accepting chemotaxis protein (MCP) signaling domain"/>
    <property type="match status" value="1"/>
</dbReference>
<sequence>MRFKHLSIGKQLGLGFSVAILFLLVSGALSSLSLRSLNVNMHSLYDDRVVPLKGLKAISDAYAVDVIDAVNKANSGLITAEDALTAVHGARSVIEREWRGYMSTRLTPEEVRLVSEVQARFVPAESDLDRLESTLNTLSGQITGQLATFNGQLYATIDPISGIISELIDLQLHAAQVGMAQSEARYHASILQVLGLGFMAVVISLWIAFVITRGITRPLRRVVAHAQAVASGDLTKHENISQARNEIGQLLRAQHAMTTGLANVVSDVRQNAESVAAASAQIAQGNSDLSQRTEVQAAALEETSASMEEMGSSARQNADNAHSATQLAVSASEVAKKGGIIVDEVVATMRAIHTSSDEISDIIGVIDGIAFQTNILALNASVEAARAGEHGRGFAVVASEVRNLAQRSAESAKAIKTLIGTSVERVAHGATLVDQAGTTMADIVSSIHKVSDIVSEISIASSEQSTTIGQISEAIGQIDQTTQQNAALVEESTAAASSLKQQAELLVSAVAQFKLEHHSTPAQHALAWSPTANNTH</sequence>
<evidence type="ECO:0000256" key="4">
    <source>
        <dbReference type="PROSITE-ProRule" id="PRU00284"/>
    </source>
</evidence>
<dbReference type="CDD" id="cd11386">
    <property type="entry name" value="MCP_signal"/>
    <property type="match status" value="1"/>
</dbReference>
<reference evidence="8" key="1">
    <citation type="submission" date="2021-11" db="EMBL/GenBank/DDBJ databases">
        <title>Halomonas sp., isolated from a coastal aquaculture zone in Dongshan Bay.</title>
        <authorList>
            <person name="Lin W."/>
        </authorList>
    </citation>
    <scope>NUCLEOTIDE SEQUENCE</scope>
    <source>
        <strain evidence="8">Yzlin-01</strain>
    </source>
</reference>
<feature type="transmembrane region" description="Helical" evidence="5">
    <location>
        <begin position="190"/>
        <end position="211"/>
    </location>
</feature>
<keyword evidence="2 4" id="KW-0807">Transducer</keyword>
<comment type="similarity">
    <text evidence="3">Belongs to the methyl-accepting chemotaxis (MCP) protein family.</text>
</comment>
<proteinExistence type="inferred from homology"/>
<evidence type="ECO:0000256" key="5">
    <source>
        <dbReference type="SAM" id="Phobius"/>
    </source>
</evidence>
<dbReference type="InterPro" id="IPR024478">
    <property type="entry name" value="HlyB_4HB_MCP"/>
</dbReference>
<dbReference type="PRINTS" id="PR00260">
    <property type="entry name" value="CHEMTRNSDUCR"/>
</dbReference>
<protein>
    <submittedName>
        <fullName evidence="8">Methyl-accepting chemotaxis protein</fullName>
    </submittedName>
</protein>
<organism evidence="8 9">
    <name type="scientific">Halomonas dongshanensis</name>
    <dbReference type="NCBI Taxonomy" id="2890835"/>
    <lineage>
        <taxon>Bacteria</taxon>
        <taxon>Pseudomonadati</taxon>
        <taxon>Pseudomonadota</taxon>
        <taxon>Gammaproteobacteria</taxon>
        <taxon>Oceanospirillales</taxon>
        <taxon>Halomonadaceae</taxon>
        <taxon>Halomonas</taxon>
    </lineage>
</organism>
<dbReference type="PANTHER" id="PTHR43531:SF14">
    <property type="entry name" value="METHYL-ACCEPTING CHEMOTAXIS PROTEIN I-RELATED"/>
    <property type="match status" value="1"/>
</dbReference>
<keyword evidence="5" id="KW-1133">Transmembrane helix</keyword>
<evidence type="ECO:0000259" key="6">
    <source>
        <dbReference type="PROSITE" id="PS50111"/>
    </source>
</evidence>
<keyword evidence="5" id="KW-0472">Membrane</keyword>
<evidence type="ECO:0000313" key="9">
    <source>
        <dbReference type="Proteomes" id="UP001165542"/>
    </source>
</evidence>
<gene>
    <name evidence="8" type="ORF">LLY24_02485</name>
</gene>